<evidence type="ECO:0000313" key="2">
    <source>
        <dbReference type="EMBL" id="WTS10740.1"/>
    </source>
</evidence>
<evidence type="ECO:0000259" key="1">
    <source>
        <dbReference type="Pfam" id="PF12867"/>
    </source>
</evidence>
<dbReference type="EMBL" id="CP108195">
    <property type="protein sequence ID" value="WTS10740.1"/>
    <property type="molecule type" value="Genomic_DNA"/>
</dbReference>
<protein>
    <submittedName>
        <fullName evidence="2">DinB family protein</fullName>
    </submittedName>
</protein>
<feature type="domain" description="DinB-like" evidence="1">
    <location>
        <begin position="11"/>
        <end position="158"/>
    </location>
</feature>
<proteinExistence type="predicted"/>
<dbReference type="InterPro" id="IPR034660">
    <property type="entry name" value="DinB/YfiT-like"/>
</dbReference>
<name>A0AAU1TYQ4_9ACTN</name>
<gene>
    <name evidence="2" type="ORF">OHU69_06470</name>
</gene>
<accession>A0AAU1TYQ4</accession>
<dbReference type="NCBIfam" id="NF047843">
    <property type="entry name" value="MST_Rv0443"/>
    <property type="match status" value="1"/>
</dbReference>
<dbReference type="SUPFAM" id="SSF109854">
    <property type="entry name" value="DinB/YfiT-like putative metalloenzymes"/>
    <property type="match status" value="1"/>
</dbReference>
<dbReference type="InterPro" id="IPR024775">
    <property type="entry name" value="DinB-like"/>
</dbReference>
<reference evidence="2" key="1">
    <citation type="submission" date="2022-10" db="EMBL/GenBank/DDBJ databases">
        <title>The complete genomes of actinobacterial strains from the NBC collection.</title>
        <authorList>
            <person name="Joergensen T.S."/>
            <person name="Alvarez Arevalo M."/>
            <person name="Sterndorff E.B."/>
            <person name="Faurdal D."/>
            <person name="Vuksanovic O."/>
            <person name="Mourched A.-S."/>
            <person name="Charusanti P."/>
            <person name="Shaw S."/>
            <person name="Blin K."/>
            <person name="Weber T."/>
        </authorList>
    </citation>
    <scope>NUCLEOTIDE SEQUENCE</scope>
    <source>
        <strain evidence="2">NBC_00119</strain>
    </source>
</reference>
<dbReference type="Pfam" id="PF12867">
    <property type="entry name" value="DinB_2"/>
    <property type="match status" value="1"/>
</dbReference>
<dbReference type="AlphaFoldDB" id="A0AAU1TYQ4"/>
<sequence length="169" mass="18808">MHSKDVLTDAFGRVHETVHSAVEDLSAEELNTRLNDDSNSIAWLIWHLSRVQDDHISDAFRTDQVWLADGWADRFDLALPPSDTGYGHSDKQVAKVQVPSADLLLGYFDAVHERTLSHVAGLTDADLDQVIDDTWSPPVRLGVRLVSVISDDLQHSGQAAYVRGILERL</sequence>
<organism evidence="2">
    <name type="scientific">Streptomyces sp. NBC_00119</name>
    <dbReference type="NCBI Taxonomy" id="2975659"/>
    <lineage>
        <taxon>Bacteria</taxon>
        <taxon>Bacillati</taxon>
        <taxon>Actinomycetota</taxon>
        <taxon>Actinomycetes</taxon>
        <taxon>Kitasatosporales</taxon>
        <taxon>Streptomycetaceae</taxon>
        <taxon>Streptomyces</taxon>
    </lineage>
</organism>
<dbReference type="Gene3D" id="1.20.120.450">
    <property type="entry name" value="dinb family like domain"/>
    <property type="match status" value="1"/>
</dbReference>